<gene>
    <name evidence="1" type="ORF">EMPS_03842</name>
</gene>
<reference evidence="1" key="1">
    <citation type="submission" date="2021-11" db="EMBL/GenBank/DDBJ databases">
        <authorList>
            <person name="Herlambang A."/>
            <person name="Guo Y."/>
            <person name="Takashima Y."/>
            <person name="Nishizawa T."/>
        </authorList>
    </citation>
    <scope>NUCLEOTIDE SEQUENCE</scope>
    <source>
        <strain evidence="1">E1425</strain>
    </source>
</reference>
<accession>A0A9P3H856</accession>
<protein>
    <recommendedName>
        <fullName evidence="3">F-box domain-containing protein</fullName>
    </recommendedName>
</protein>
<dbReference type="Proteomes" id="UP000827284">
    <property type="component" value="Unassembled WGS sequence"/>
</dbReference>
<dbReference type="SUPFAM" id="SSF52047">
    <property type="entry name" value="RNI-like"/>
    <property type="match status" value="1"/>
</dbReference>
<name>A0A9P3H856_9FUNG</name>
<evidence type="ECO:0000313" key="1">
    <source>
        <dbReference type="EMBL" id="GJJ71492.1"/>
    </source>
</evidence>
<keyword evidence="2" id="KW-1185">Reference proteome</keyword>
<dbReference type="OrthoDB" id="2432222at2759"/>
<comment type="caution">
    <text evidence="1">The sequence shown here is derived from an EMBL/GenBank/DDBJ whole genome shotgun (WGS) entry which is preliminary data.</text>
</comment>
<dbReference type="Gene3D" id="3.80.10.10">
    <property type="entry name" value="Ribonuclease Inhibitor"/>
    <property type="match status" value="1"/>
</dbReference>
<organism evidence="1 2">
    <name type="scientific">Entomortierella parvispora</name>
    <dbReference type="NCBI Taxonomy" id="205924"/>
    <lineage>
        <taxon>Eukaryota</taxon>
        <taxon>Fungi</taxon>
        <taxon>Fungi incertae sedis</taxon>
        <taxon>Mucoromycota</taxon>
        <taxon>Mortierellomycotina</taxon>
        <taxon>Mortierellomycetes</taxon>
        <taxon>Mortierellales</taxon>
        <taxon>Mortierellaceae</taxon>
        <taxon>Entomortierella</taxon>
    </lineage>
</organism>
<evidence type="ECO:0008006" key="3">
    <source>
        <dbReference type="Google" id="ProtNLM"/>
    </source>
</evidence>
<evidence type="ECO:0000313" key="2">
    <source>
        <dbReference type="Proteomes" id="UP000827284"/>
    </source>
</evidence>
<sequence>MTHPIDIPEIVANITLTKGDLFACIQVSHSWHNAFLATLWRHIHLKKSDTDSENNDALFQSLQRRADLIHTLAVDSIYPKSDLHYLELYFPLLKQLDLGFVQSNCNDLPRKFARSFLFLHGSHLQSLTVRNMLETRSTIGYEDDALDEHSNWEVLDGCKSGALSRLCLKKVDLVFDDMDDGSRQMLMGLDTLILVSVAFTSSRSRIIPDFHRVPQWPHRLTGCKIRHLAMIDCVPVPDQYQLLLDCSQELRSLEWKCLVYSSLAKFNPPLARDLKAGHWKNLESLSLRMNSLGDEVLAEILGAVGPLKDLVMGETAFGPSCTRALLDSDGGKHRATLESLSLSSCSNLEGSMVQEMLCSLPRLQRIRARELTLQSIQEDPRPWVCLGLKDFRLALVIHSGDLTSQEQASSQQTAFLDRLAMLRSLEVLELRRTFSLTGFNLYYQDLHLDKGLHRLWGLQNMRELRMIEQTGRRLGIEEAQWMTENWPRLKTVYLWRTPSTDSSDPVGSYFTDHGVKCYWKGVFPSQYNAWTF</sequence>
<dbReference type="InterPro" id="IPR032675">
    <property type="entry name" value="LRR_dom_sf"/>
</dbReference>
<dbReference type="AlphaFoldDB" id="A0A9P3H856"/>
<dbReference type="EMBL" id="BQFW01000005">
    <property type="protein sequence ID" value="GJJ71492.1"/>
    <property type="molecule type" value="Genomic_DNA"/>
</dbReference>
<proteinExistence type="predicted"/>
<reference evidence="1" key="2">
    <citation type="journal article" date="2022" name="Microbiol. Resour. Announc.">
        <title>Whole-Genome Sequence of Entomortierella parvispora E1425, a Mucoromycotan Fungus Associated with Burkholderiaceae-Related Endosymbiotic Bacteria.</title>
        <authorList>
            <person name="Herlambang A."/>
            <person name="Guo Y."/>
            <person name="Takashima Y."/>
            <person name="Narisawa K."/>
            <person name="Ohta H."/>
            <person name="Nishizawa T."/>
        </authorList>
    </citation>
    <scope>NUCLEOTIDE SEQUENCE</scope>
    <source>
        <strain evidence="1">E1425</strain>
    </source>
</reference>